<dbReference type="Gene3D" id="1.25.10.10">
    <property type="entry name" value="Leucine-rich Repeat Variant"/>
    <property type="match status" value="1"/>
</dbReference>
<reference evidence="1 2" key="2">
    <citation type="journal article" date="2014" name="Genome Announc.">
        <title>Complete Genome Sequence of Methanoregula formicica SMSPT, a Mesophilic Hydrogenotrophic Methanogen Isolated from a Methanogenic Upflow Anaerobic Sludge Blanket Reactor.</title>
        <authorList>
            <person name="Yamamoto K."/>
            <person name="Tamaki H."/>
            <person name="Cadillo-Quiroz H."/>
            <person name="Imachi H."/>
            <person name="Kyrpides N."/>
            <person name="Woyke T."/>
            <person name="Goodwin L."/>
            <person name="Zinder S.H."/>
            <person name="Kamagata Y."/>
            <person name="Liu W.T."/>
        </authorList>
    </citation>
    <scope>NUCLEOTIDE SEQUENCE [LARGE SCALE GENOMIC DNA]</scope>
    <source>
        <strain evidence="2">DSM 22288 / NBRC 105244 / SMSP</strain>
    </source>
</reference>
<dbReference type="SMART" id="SM00567">
    <property type="entry name" value="EZ_HEAT"/>
    <property type="match status" value="3"/>
</dbReference>
<sequence length="150" mass="15915">MSLEWQGQEYSVLPRGGVYDLISAAQSGADSETRQRAVAALGKSGDPRAVRPVADLLYDADPEIRLASAIALGLLRSGRPVDDLVARLRDRTEHAAIREQAAVALTAIRSTGAVCGLREFAADGNEDDALRTRTENLLKGIGAKEMSSGP</sequence>
<dbReference type="eggNOG" id="arCOG02967">
    <property type="taxonomic scope" value="Archaea"/>
</dbReference>
<evidence type="ECO:0000313" key="2">
    <source>
        <dbReference type="Proteomes" id="UP000010824"/>
    </source>
</evidence>
<dbReference type="InParanoid" id="L0HDK0"/>
<dbReference type="InterPro" id="IPR016024">
    <property type="entry name" value="ARM-type_fold"/>
</dbReference>
<proteinExistence type="predicted"/>
<dbReference type="InterPro" id="IPR004155">
    <property type="entry name" value="PBS_lyase_HEAT"/>
</dbReference>
<dbReference type="Pfam" id="PF13646">
    <property type="entry name" value="HEAT_2"/>
    <property type="match status" value="1"/>
</dbReference>
<dbReference type="SUPFAM" id="SSF48371">
    <property type="entry name" value="ARM repeat"/>
    <property type="match status" value="1"/>
</dbReference>
<name>L0HDK0_METFS</name>
<dbReference type="PANTHER" id="PTHR12697:SF5">
    <property type="entry name" value="DEOXYHYPUSINE HYDROXYLASE"/>
    <property type="match status" value="1"/>
</dbReference>
<dbReference type="PANTHER" id="PTHR12697">
    <property type="entry name" value="PBS LYASE HEAT-LIKE PROTEIN"/>
    <property type="match status" value="1"/>
</dbReference>
<dbReference type="STRING" id="593750.Metfor_0326"/>
<protein>
    <recommendedName>
        <fullName evidence="3">PBS lyase HEAT-like repeat protein</fullName>
    </recommendedName>
</protein>
<dbReference type="KEGG" id="mfo:Metfor_0326"/>
<dbReference type="Proteomes" id="UP000010824">
    <property type="component" value="Chromosome"/>
</dbReference>
<dbReference type="HOGENOM" id="CLU_1736414_0_0_2"/>
<organism evidence="1 2">
    <name type="scientific">Methanoregula formicica (strain DSM 22288 / NBRC 105244 / SMSP)</name>
    <dbReference type="NCBI Taxonomy" id="593750"/>
    <lineage>
        <taxon>Archaea</taxon>
        <taxon>Methanobacteriati</taxon>
        <taxon>Methanobacteriota</taxon>
        <taxon>Stenosarchaea group</taxon>
        <taxon>Methanomicrobia</taxon>
        <taxon>Methanomicrobiales</taxon>
        <taxon>Methanoregulaceae</taxon>
        <taxon>Methanoregula</taxon>
    </lineage>
</organism>
<accession>L0HDK0</accession>
<reference evidence="2" key="1">
    <citation type="submission" date="2011-12" db="EMBL/GenBank/DDBJ databases">
        <title>Complete sequence of Methanoregula formicicum SMSP.</title>
        <authorList>
            <person name="Lucas S."/>
            <person name="Han J."/>
            <person name="Lapidus A."/>
            <person name="Cheng J.-F."/>
            <person name="Goodwin L."/>
            <person name="Pitluck S."/>
            <person name="Peters L."/>
            <person name="Ovchinnikova G."/>
            <person name="Teshima H."/>
            <person name="Detter J.C."/>
            <person name="Han C."/>
            <person name="Tapia R."/>
            <person name="Land M."/>
            <person name="Hauser L."/>
            <person name="Kyrpides N."/>
            <person name="Ivanova N."/>
            <person name="Pagani I."/>
            <person name="Imachi H."/>
            <person name="Tamaki H."/>
            <person name="Sekiguchi Y."/>
            <person name="Kamagata Y."/>
            <person name="Cadillo-Quiroz H."/>
            <person name="Zinder S."/>
            <person name="Liu W.-T."/>
            <person name="Woyke T."/>
        </authorList>
    </citation>
    <scope>NUCLEOTIDE SEQUENCE [LARGE SCALE GENOMIC DNA]</scope>
    <source>
        <strain evidence="2">DSM 22288 / NBRC 105244 / SMSP</strain>
    </source>
</reference>
<dbReference type="InterPro" id="IPR011989">
    <property type="entry name" value="ARM-like"/>
</dbReference>
<dbReference type="GO" id="GO:0016491">
    <property type="term" value="F:oxidoreductase activity"/>
    <property type="evidence" value="ECO:0007669"/>
    <property type="project" value="TreeGrafter"/>
</dbReference>
<gene>
    <name evidence="1" type="ordered locus">Metfor_0326</name>
</gene>
<keyword evidence="2" id="KW-1185">Reference proteome</keyword>
<dbReference type="AlphaFoldDB" id="L0HDK0"/>
<evidence type="ECO:0008006" key="3">
    <source>
        <dbReference type="Google" id="ProtNLM"/>
    </source>
</evidence>
<dbReference type="EMBL" id="CP003167">
    <property type="protein sequence ID" value="AGB01403.1"/>
    <property type="molecule type" value="Genomic_DNA"/>
</dbReference>
<dbReference type="OrthoDB" id="142930at2157"/>
<dbReference type="RefSeq" id="WP_015284367.1">
    <property type="nucleotide sequence ID" value="NC_019943.1"/>
</dbReference>
<evidence type="ECO:0000313" key="1">
    <source>
        <dbReference type="EMBL" id="AGB01403.1"/>
    </source>
</evidence>
<dbReference type="GeneID" id="14308999"/>